<evidence type="ECO:0000259" key="2">
    <source>
        <dbReference type="Pfam" id="PF01939"/>
    </source>
</evidence>
<dbReference type="Gene3D" id="3.40.1350.10">
    <property type="match status" value="1"/>
</dbReference>
<sequence>MQTADAEWPLLDKQAAVSAARVCCITKELLMNNPALQSAIGQLKSHLNHLKEKGELKRIQQEKGQVLKRFGPLLDPANLSNLKMEDIRPFFYYEHNRHWNGLYRQVNRVLEHPSTFSTTLAMLLDEALPIEQRMTEAIQTIKGMGTAIATAFLTVAYPATYGVWNATSQAGLDRLGLLPKFGRGTQTGQKYKAINDILLNLADALETDLWTLDVLWWSVLDDGLDLDEPPVTKEAATERRGFSLEKQLQIFLLDNWARTQIGQEWDLLETPENPEAGSQYHCPAGRIDFLAKHKTDPRWLVIELKKGQTSDEAVGQALRYMGWVKSDLAQGEEVEGLIIALAGDKKLEYAASMVPQLSFMQYEVNFSLRSPSEGSVQAAA</sequence>
<dbReference type="InterPro" id="IPR002793">
    <property type="entry name" value="Endonuclease_NucS"/>
</dbReference>
<dbReference type="InterPro" id="IPR048301">
    <property type="entry name" value="NucS_C"/>
</dbReference>
<dbReference type="AlphaFoldDB" id="A0A1U7JC00"/>
<keyword evidence="4" id="KW-1185">Reference proteome</keyword>
<keyword evidence="1" id="KW-0238">DNA-binding</keyword>
<feature type="domain" description="Endonuclease NucS C-terminal" evidence="2">
    <location>
        <begin position="279"/>
        <end position="340"/>
    </location>
</feature>
<dbReference type="GO" id="GO:0003677">
    <property type="term" value="F:DNA binding"/>
    <property type="evidence" value="ECO:0007669"/>
    <property type="project" value="UniProtKB-KW"/>
</dbReference>
<name>A0A1U7JC00_9HYPH</name>
<dbReference type="Pfam" id="PF01939">
    <property type="entry name" value="NucS_C"/>
    <property type="match status" value="1"/>
</dbReference>
<comment type="caution">
    <text evidence="3">The sequence shown here is derived from an EMBL/GenBank/DDBJ whole genome shotgun (WGS) entry which is preliminary data.</text>
</comment>
<evidence type="ECO:0000313" key="3">
    <source>
        <dbReference type="EMBL" id="OKL42263.1"/>
    </source>
</evidence>
<proteinExistence type="predicted"/>
<dbReference type="GO" id="GO:0004519">
    <property type="term" value="F:endonuclease activity"/>
    <property type="evidence" value="ECO:0007669"/>
    <property type="project" value="InterPro"/>
</dbReference>
<dbReference type="STRING" id="197461.A3843_00810"/>
<organism evidence="3 4">
    <name type="scientific">Pseudovibrio exalbescens</name>
    <dbReference type="NCBI Taxonomy" id="197461"/>
    <lineage>
        <taxon>Bacteria</taxon>
        <taxon>Pseudomonadati</taxon>
        <taxon>Pseudomonadota</taxon>
        <taxon>Alphaproteobacteria</taxon>
        <taxon>Hyphomicrobiales</taxon>
        <taxon>Stappiaceae</taxon>
        <taxon>Pseudovibrio</taxon>
    </lineage>
</organism>
<reference evidence="3 4" key="1">
    <citation type="submission" date="2016-03" db="EMBL/GenBank/DDBJ databases">
        <title>Genome sequence of Nesiotobacter sp. nov., a moderately halophilic alphaproteobacterium isolated from the Yellow Sea, China.</title>
        <authorList>
            <person name="Zhang G."/>
            <person name="Zhang R."/>
        </authorList>
    </citation>
    <scope>NUCLEOTIDE SEQUENCE [LARGE SCALE GENOMIC DNA]</scope>
    <source>
        <strain evidence="3 4">WB1-6</strain>
    </source>
</reference>
<accession>A0A1U7JC00</accession>
<dbReference type="CDD" id="cd22341">
    <property type="entry name" value="NucS-like"/>
    <property type="match status" value="1"/>
</dbReference>
<dbReference type="Proteomes" id="UP000185783">
    <property type="component" value="Unassembled WGS sequence"/>
</dbReference>
<evidence type="ECO:0000256" key="1">
    <source>
        <dbReference type="ARBA" id="ARBA00023125"/>
    </source>
</evidence>
<protein>
    <recommendedName>
        <fullName evidence="2">Endonuclease NucS C-terminal domain-containing protein</fullName>
    </recommendedName>
</protein>
<gene>
    <name evidence="3" type="ORF">A3843_00810</name>
</gene>
<evidence type="ECO:0000313" key="4">
    <source>
        <dbReference type="Proteomes" id="UP000185783"/>
    </source>
</evidence>
<dbReference type="InterPro" id="IPR011856">
    <property type="entry name" value="tRNA_endonuc-like_dom_sf"/>
</dbReference>
<dbReference type="EMBL" id="LVVZ01000051">
    <property type="protein sequence ID" value="OKL42263.1"/>
    <property type="molecule type" value="Genomic_DNA"/>
</dbReference>